<comment type="caution">
    <text evidence="1">The sequence shown here is derived from an EMBL/GenBank/DDBJ whole genome shotgun (WGS) entry which is preliminary data.</text>
</comment>
<sequence>MDRSSRHTAPHTCQRVRVDTQREFHRTSQPSQATTTTDLWESWRDGNNASRMNPTKPLINSAYPLACSRLPMLPSTQSFASSSSLSACAWRRRSRSRRGRLCRKAFRLYPAVFPRAFNNEKIIVRMKVQKLVGEDFFT</sequence>
<proteinExistence type="predicted"/>
<name>A0ACC2MYI3_PERAE</name>
<keyword evidence="2" id="KW-1185">Reference proteome</keyword>
<gene>
    <name evidence="1" type="ORF">MRB53_003606</name>
</gene>
<evidence type="ECO:0000313" key="2">
    <source>
        <dbReference type="Proteomes" id="UP001234297"/>
    </source>
</evidence>
<protein>
    <submittedName>
        <fullName evidence="1">Uncharacterized protein</fullName>
    </submittedName>
</protein>
<reference evidence="1 2" key="1">
    <citation type="journal article" date="2022" name="Hortic Res">
        <title>A haplotype resolved chromosomal level avocado genome allows analysis of novel avocado genes.</title>
        <authorList>
            <person name="Nath O."/>
            <person name="Fletcher S.J."/>
            <person name="Hayward A."/>
            <person name="Shaw L.M."/>
            <person name="Masouleh A.K."/>
            <person name="Furtado A."/>
            <person name="Henry R.J."/>
            <person name="Mitter N."/>
        </authorList>
    </citation>
    <scope>NUCLEOTIDE SEQUENCE [LARGE SCALE GENOMIC DNA]</scope>
    <source>
        <strain evidence="2">cv. Hass</strain>
    </source>
</reference>
<evidence type="ECO:0000313" key="1">
    <source>
        <dbReference type="EMBL" id="KAJ8650583.1"/>
    </source>
</evidence>
<accession>A0ACC2MYI3</accession>
<dbReference type="EMBL" id="CM056809">
    <property type="protein sequence ID" value="KAJ8650583.1"/>
    <property type="molecule type" value="Genomic_DNA"/>
</dbReference>
<dbReference type="Proteomes" id="UP001234297">
    <property type="component" value="Chromosome 1"/>
</dbReference>
<organism evidence="1 2">
    <name type="scientific">Persea americana</name>
    <name type="common">Avocado</name>
    <dbReference type="NCBI Taxonomy" id="3435"/>
    <lineage>
        <taxon>Eukaryota</taxon>
        <taxon>Viridiplantae</taxon>
        <taxon>Streptophyta</taxon>
        <taxon>Embryophyta</taxon>
        <taxon>Tracheophyta</taxon>
        <taxon>Spermatophyta</taxon>
        <taxon>Magnoliopsida</taxon>
        <taxon>Magnoliidae</taxon>
        <taxon>Laurales</taxon>
        <taxon>Lauraceae</taxon>
        <taxon>Persea</taxon>
    </lineage>
</organism>